<feature type="region of interest" description="Disordered" evidence="1">
    <location>
        <begin position="18"/>
        <end position="38"/>
    </location>
</feature>
<sequence>MKSLVMLALAACLATAAHAQTPAEPAPAPQPQVADAQVQAGIEDAAKAEKKSLADENCVRKTGTRIAQRDGKQRCTSLPGRSYSKEDLDRTGHTNLADALRTLDPSIR</sequence>
<feature type="signal peptide" evidence="2">
    <location>
        <begin position="1"/>
        <end position="19"/>
    </location>
</feature>
<dbReference type="RefSeq" id="WP_341726277.1">
    <property type="nucleotide sequence ID" value="NZ_JBBWWT010000005.1"/>
</dbReference>
<feature type="chain" id="PRO_5047496637" description="PsiF repeat-containing protein" evidence="2">
    <location>
        <begin position="20"/>
        <end position="108"/>
    </location>
</feature>
<evidence type="ECO:0000313" key="3">
    <source>
        <dbReference type="EMBL" id="MEL1265104.1"/>
    </source>
</evidence>
<evidence type="ECO:0000256" key="1">
    <source>
        <dbReference type="SAM" id="MobiDB-lite"/>
    </source>
</evidence>
<keyword evidence="4" id="KW-1185">Reference proteome</keyword>
<organism evidence="3 4">
    <name type="scientific">Pseudoxanthomonas putridarboris</name>
    <dbReference type="NCBI Taxonomy" id="752605"/>
    <lineage>
        <taxon>Bacteria</taxon>
        <taxon>Pseudomonadati</taxon>
        <taxon>Pseudomonadota</taxon>
        <taxon>Gammaproteobacteria</taxon>
        <taxon>Lysobacterales</taxon>
        <taxon>Lysobacteraceae</taxon>
        <taxon>Pseudoxanthomonas</taxon>
    </lineage>
</organism>
<proteinExistence type="predicted"/>
<dbReference type="Proteomes" id="UP001459204">
    <property type="component" value="Unassembled WGS sequence"/>
</dbReference>
<gene>
    <name evidence="3" type="ORF">AAD027_12110</name>
</gene>
<name>A0ABU9J1K1_9GAMM</name>
<reference evidence="3 4" key="1">
    <citation type="submission" date="2024-04" db="EMBL/GenBank/DDBJ databases">
        <title>Draft genome sequence of Pseudoxanthomonas putridarboris WD12.</title>
        <authorList>
            <person name="Oh J."/>
        </authorList>
    </citation>
    <scope>NUCLEOTIDE SEQUENCE [LARGE SCALE GENOMIC DNA]</scope>
    <source>
        <strain evidence="3 4">WD12</strain>
    </source>
</reference>
<protein>
    <recommendedName>
        <fullName evidence="5">PsiF repeat-containing protein</fullName>
    </recommendedName>
</protein>
<comment type="caution">
    <text evidence="3">The sequence shown here is derived from an EMBL/GenBank/DDBJ whole genome shotgun (WGS) entry which is preliminary data.</text>
</comment>
<keyword evidence="2" id="KW-0732">Signal</keyword>
<evidence type="ECO:0008006" key="5">
    <source>
        <dbReference type="Google" id="ProtNLM"/>
    </source>
</evidence>
<evidence type="ECO:0000313" key="4">
    <source>
        <dbReference type="Proteomes" id="UP001459204"/>
    </source>
</evidence>
<accession>A0ABU9J1K1</accession>
<evidence type="ECO:0000256" key="2">
    <source>
        <dbReference type="SAM" id="SignalP"/>
    </source>
</evidence>
<dbReference type="EMBL" id="JBBWWT010000005">
    <property type="protein sequence ID" value="MEL1265104.1"/>
    <property type="molecule type" value="Genomic_DNA"/>
</dbReference>
<feature type="region of interest" description="Disordered" evidence="1">
    <location>
        <begin position="70"/>
        <end position="90"/>
    </location>
</feature>